<comment type="similarity">
    <text evidence="7">Belongs to the glycosyltransferase 87 family.</text>
</comment>
<feature type="transmembrane region" description="Helical" evidence="8">
    <location>
        <begin position="62"/>
        <end position="82"/>
    </location>
</feature>
<evidence type="ECO:0000313" key="10">
    <source>
        <dbReference type="Proteomes" id="UP000738376"/>
    </source>
</evidence>
<evidence type="ECO:0000256" key="8">
    <source>
        <dbReference type="SAM" id="Phobius"/>
    </source>
</evidence>
<keyword evidence="2" id="KW-1003">Cell membrane</keyword>
<dbReference type="InterPro" id="IPR018584">
    <property type="entry name" value="GT87"/>
</dbReference>
<feature type="transmembrane region" description="Helical" evidence="8">
    <location>
        <begin position="263"/>
        <end position="283"/>
    </location>
</feature>
<evidence type="ECO:0000256" key="6">
    <source>
        <dbReference type="ARBA" id="ARBA00023136"/>
    </source>
</evidence>
<evidence type="ECO:0000256" key="7">
    <source>
        <dbReference type="ARBA" id="ARBA00024033"/>
    </source>
</evidence>
<keyword evidence="5 8" id="KW-1133">Transmembrane helix</keyword>
<dbReference type="Proteomes" id="UP000738376">
    <property type="component" value="Unassembled WGS sequence"/>
</dbReference>
<reference evidence="9 10" key="1">
    <citation type="submission" date="2020-03" db="EMBL/GenBank/DDBJ databases">
        <title>Draft Genome Sequence of 2-Methylisoborneol Producing Pseudanabaena yagii Strain GIHE-NHR1 Isolated from North Han River in South Korea.</title>
        <authorList>
            <person name="Jeong J."/>
        </authorList>
    </citation>
    <scope>NUCLEOTIDE SEQUENCE [LARGE SCALE GENOMIC DNA]</scope>
    <source>
        <strain evidence="9 10">GIHE-NHR1</strain>
    </source>
</reference>
<keyword evidence="10" id="KW-1185">Reference proteome</keyword>
<organism evidence="9 10">
    <name type="scientific">Pseudanabaena yagii GIHE-NHR1</name>
    <dbReference type="NCBI Taxonomy" id="2722753"/>
    <lineage>
        <taxon>Bacteria</taxon>
        <taxon>Bacillati</taxon>
        <taxon>Cyanobacteriota</taxon>
        <taxon>Cyanophyceae</taxon>
        <taxon>Pseudanabaenales</taxon>
        <taxon>Pseudanabaenaceae</taxon>
        <taxon>Pseudanabaena</taxon>
        <taxon>Pseudanabaena yagii</taxon>
    </lineage>
</organism>
<evidence type="ECO:0000256" key="3">
    <source>
        <dbReference type="ARBA" id="ARBA00022679"/>
    </source>
</evidence>
<sequence length="515" mass="59573">MTNKQLDDYKSTSQLHRFTNYIPSLLIYSLLLAIIVLLPLFFWHLRKINAAPFLNFTRLNGMPFEIFGGLASFTIALITWFEIKKRGYKSLKEIFPPIAGLLVSLNFLFNISESTFDWRFKSDYIAFELGAKAIVNGINPYINQDTPYVYPPLVGQVMAFIHPIVTHIPFLPIDNDDQGWQIIFYLFQCCQFLLVILAYYLTYEFARRMNLGSIPASIIVASLFLFNNSVLRTLNFHQTNLWILNCFLVAFLVQRSYPFISGFAVALGIHIKLYPFILILPWIAMRRWLLLIATSIGIGAIAILQTNFGRDWTLIKYFLDYMKNVSKPTPYRNNSINSVIYNFFKIPNKLNNTSFDIVPIIVTLITLGILVWFTIRFIQREKIYKELGQYTIAESPDSWDEAFRFYGHSMDAIALGLLISPSVYEHHYIVAIPVALWAIITRRSDKPIPVAIGIFLVFCVPTFDIFPISFHRLIGIIMIVYFTNPDSIKNYFLQQIRRSKKLLDSDISNKLQQEG</sequence>
<feature type="transmembrane region" description="Helical" evidence="8">
    <location>
        <begin position="209"/>
        <end position="227"/>
    </location>
</feature>
<feature type="transmembrane region" description="Helical" evidence="8">
    <location>
        <begin position="448"/>
        <end position="467"/>
    </location>
</feature>
<comment type="caution">
    <text evidence="9">The sequence shown here is derived from an EMBL/GenBank/DDBJ whole genome shotgun (WGS) entry which is preliminary data.</text>
</comment>
<keyword evidence="4 8" id="KW-0812">Transmembrane</keyword>
<dbReference type="RefSeq" id="WP_169365499.1">
    <property type="nucleotide sequence ID" value="NZ_JAAVJL010000003.1"/>
</dbReference>
<evidence type="ECO:0000256" key="4">
    <source>
        <dbReference type="ARBA" id="ARBA00022692"/>
    </source>
</evidence>
<feature type="transmembrane region" description="Helical" evidence="8">
    <location>
        <begin position="182"/>
        <end position="203"/>
    </location>
</feature>
<proteinExistence type="inferred from homology"/>
<feature type="transmembrane region" description="Helical" evidence="8">
    <location>
        <begin position="357"/>
        <end position="375"/>
    </location>
</feature>
<feature type="transmembrane region" description="Helical" evidence="8">
    <location>
        <begin position="288"/>
        <end position="308"/>
    </location>
</feature>
<protein>
    <submittedName>
        <fullName evidence="9">DUF2029 domain-containing protein</fullName>
    </submittedName>
</protein>
<evidence type="ECO:0000313" key="9">
    <source>
        <dbReference type="EMBL" id="NMF60561.1"/>
    </source>
</evidence>
<dbReference type="EMBL" id="JAAVJL010000003">
    <property type="protein sequence ID" value="NMF60561.1"/>
    <property type="molecule type" value="Genomic_DNA"/>
</dbReference>
<evidence type="ECO:0000256" key="2">
    <source>
        <dbReference type="ARBA" id="ARBA00022475"/>
    </source>
</evidence>
<feature type="transmembrane region" description="Helical" evidence="8">
    <location>
        <begin position="94"/>
        <end position="112"/>
    </location>
</feature>
<feature type="transmembrane region" description="Helical" evidence="8">
    <location>
        <begin position="21"/>
        <end position="42"/>
    </location>
</feature>
<dbReference type="Pfam" id="PF09594">
    <property type="entry name" value="GT87"/>
    <property type="match status" value="1"/>
</dbReference>
<keyword evidence="3" id="KW-0808">Transferase</keyword>
<comment type="subcellular location">
    <subcellularLocation>
        <location evidence="1">Cell membrane</location>
        <topology evidence="1">Multi-pass membrane protein</topology>
    </subcellularLocation>
</comment>
<name>A0ABX1LYM2_9CYAN</name>
<evidence type="ECO:0000256" key="1">
    <source>
        <dbReference type="ARBA" id="ARBA00004651"/>
    </source>
</evidence>
<evidence type="ECO:0000256" key="5">
    <source>
        <dbReference type="ARBA" id="ARBA00022989"/>
    </source>
</evidence>
<gene>
    <name evidence="9" type="ORF">HC246_21660</name>
</gene>
<accession>A0ABX1LYM2</accession>
<keyword evidence="6 8" id="KW-0472">Membrane</keyword>